<name>A0A4U7JFK4_9FIRM</name>
<dbReference type="KEGG" id="rher:EHE19_004480"/>
<dbReference type="Proteomes" id="UP000306409">
    <property type="component" value="Chromosome"/>
</dbReference>
<gene>
    <name evidence="2" type="ORF">EHE19_004480</name>
</gene>
<dbReference type="Pfam" id="PF00754">
    <property type="entry name" value="F5_F8_type_C"/>
    <property type="match status" value="1"/>
</dbReference>
<reference evidence="2 3" key="1">
    <citation type="submission" date="2020-09" db="EMBL/GenBank/DDBJ databases">
        <title>Characterization and genome sequencing of Ruminiclostridium sp. nov. MA18.</title>
        <authorList>
            <person name="Rettenmaier R."/>
            <person name="Kowollik M.-L."/>
            <person name="Liebl W."/>
            <person name="Zverlov V."/>
        </authorList>
    </citation>
    <scope>NUCLEOTIDE SEQUENCE [LARGE SCALE GENOMIC DNA]</scope>
    <source>
        <strain evidence="2 3">MA18</strain>
    </source>
</reference>
<dbReference type="GO" id="GO:0016798">
    <property type="term" value="F:hydrolase activity, acting on glycosyl bonds"/>
    <property type="evidence" value="ECO:0007669"/>
    <property type="project" value="UniProtKB-KW"/>
</dbReference>
<evidence type="ECO:0000256" key="1">
    <source>
        <dbReference type="ARBA" id="ARBA00023295"/>
    </source>
</evidence>
<dbReference type="PROSITE" id="PS50022">
    <property type="entry name" value="FA58C_3"/>
    <property type="match status" value="1"/>
</dbReference>
<evidence type="ECO:0000313" key="3">
    <source>
        <dbReference type="Proteomes" id="UP000306409"/>
    </source>
</evidence>
<sequence length="439" mass="46117">MADTNIALNKTSTASGYVLPYEPSRAVNGTISPTSRWLCNTVPANMVVDLGATYIITATAVKHMGSAGWENPNFNMCDYSLQGSNNNVNWVTIYSVVNNSLSSDLRSVLCAFRYVRLSVTKGLRVNPQYASVVELEIYGHAPNANLSALAISSGALSPTFNSNTLAYTAPKVPYGTSSVVVSATAADPTAMIKVNGVVMTGGQSTVYLNVGVNTINVQVTALDGVTTKNYTISVEREQGAILSNLAISSGTLEPAFSSEHLNYTTQNVLYDTATVTVTPTTNIPGCTITVNGNAATSGQPSPVNLNVGDNTISIVVTNGADLQTYTIAVKRESSLYLDKVNLLYTGNRFSYSNVVNMNHTTLSYTTSVDEKASQVTITPIGEDSGVSITITSNGSSQTVASGVSSSAIPLQNVVSTVSLVVSKTGVTGTKNYTLTIKKV</sequence>
<accession>A0A4U7JFK4</accession>
<organism evidence="2 3">
    <name type="scientific">Ruminiclostridium herbifermentans</name>
    <dbReference type="NCBI Taxonomy" id="2488810"/>
    <lineage>
        <taxon>Bacteria</taxon>
        <taxon>Bacillati</taxon>
        <taxon>Bacillota</taxon>
        <taxon>Clostridia</taxon>
        <taxon>Eubacteriales</taxon>
        <taxon>Oscillospiraceae</taxon>
        <taxon>Ruminiclostridium</taxon>
    </lineage>
</organism>
<proteinExistence type="predicted"/>
<keyword evidence="1" id="KW-0326">Glycosidase</keyword>
<dbReference type="InterPro" id="IPR025883">
    <property type="entry name" value="Cadherin-like_domain"/>
</dbReference>
<dbReference type="Pfam" id="PF12733">
    <property type="entry name" value="Cadherin-like"/>
    <property type="match status" value="3"/>
</dbReference>
<dbReference type="RefSeq" id="WP_137698087.1">
    <property type="nucleotide sequence ID" value="NZ_CP061336.1"/>
</dbReference>
<dbReference type="InterPro" id="IPR000421">
    <property type="entry name" value="FA58C"/>
</dbReference>
<dbReference type="EMBL" id="CP061336">
    <property type="protein sequence ID" value="QNU67728.1"/>
    <property type="molecule type" value="Genomic_DNA"/>
</dbReference>
<dbReference type="SUPFAM" id="SSF49785">
    <property type="entry name" value="Galactose-binding domain-like"/>
    <property type="match status" value="1"/>
</dbReference>
<dbReference type="OrthoDB" id="1804544at2"/>
<keyword evidence="1" id="KW-0378">Hydrolase</keyword>
<keyword evidence="3" id="KW-1185">Reference proteome</keyword>
<dbReference type="AlphaFoldDB" id="A0A4U7JFK4"/>
<protein>
    <submittedName>
        <fullName evidence="2">Cadherin-like beta sandwich domain-containing protein</fullName>
    </submittedName>
</protein>
<dbReference type="InterPro" id="IPR008979">
    <property type="entry name" value="Galactose-bd-like_sf"/>
</dbReference>
<dbReference type="Gene3D" id="2.60.120.260">
    <property type="entry name" value="Galactose-binding domain-like"/>
    <property type="match status" value="1"/>
</dbReference>
<evidence type="ECO:0000313" key="2">
    <source>
        <dbReference type="EMBL" id="QNU67728.1"/>
    </source>
</evidence>